<organism evidence="6 7">
    <name type="scientific">Reticulibacter mediterranei</name>
    <dbReference type="NCBI Taxonomy" id="2778369"/>
    <lineage>
        <taxon>Bacteria</taxon>
        <taxon>Bacillati</taxon>
        <taxon>Chloroflexota</taxon>
        <taxon>Ktedonobacteria</taxon>
        <taxon>Ktedonobacterales</taxon>
        <taxon>Reticulibacteraceae</taxon>
        <taxon>Reticulibacter</taxon>
    </lineage>
</organism>
<evidence type="ECO:0000256" key="2">
    <source>
        <dbReference type="SAM" id="MobiDB-lite"/>
    </source>
</evidence>
<reference evidence="6" key="1">
    <citation type="submission" date="2020-10" db="EMBL/GenBank/DDBJ databases">
        <title>Taxonomic study of unclassified bacteria belonging to the class Ktedonobacteria.</title>
        <authorList>
            <person name="Yabe S."/>
            <person name="Wang C.M."/>
            <person name="Zheng Y."/>
            <person name="Sakai Y."/>
            <person name="Cavaletti L."/>
            <person name="Monciardini P."/>
            <person name="Donadio S."/>
        </authorList>
    </citation>
    <scope>NUCLEOTIDE SEQUENCE</scope>
    <source>
        <strain evidence="6">ID150040</strain>
    </source>
</reference>
<feature type="compositionally biased region" description="Low complexity" evidence="2">
    <location>
        <begin position="50"/>
        <end position="64"/>
    </location>
</feature>
<dbReference type="Proteomes" id="UP000597444">
    <property type="component" value="Unassembled WGS sequence"/>
</dbReference>
<feature type="domain" description="DUF4349" evidence="5">
    <location>
        <begin position="85"/>
        <end position="301"/>
    </location>
</feature>
<feature type="region of interest" description="Disordered" evidence="2">
    <location>
        <begin position="324"/>
        <end position="358"/>
    </location>
</feature>
<accession>A0A8J3IPG4</accession>
<proteinExistence type="predicted"/>
<feature type="region of interest" description="Disordered" evidence="2">
    <location>
        <begin position="50"/>
        <end position="69"/>
    </location>
</feature>
<feature type="transmembrane region" description="Helical" evidence="3">
    <location>
        <begin position="282"/>
        <end position="303"/>
    </location>
</feature>
<feature type="signal peptide" evidence="4">
    <location>
        <begin position="1"/>
        <end position="32"/>
    </location>
</feature>
<keyword evidence="4" id="KW-0732">Signal</keyword>
<evidence type="ECO:0000256" key="3">
    <source>
        <dbReference type="SAM" id="Phobius"/>
    </source>
</evidence>
<dbReference type="PROSITE" id="PS51257">
    <property type="entry name" value="PROKAR_LIPOPROTEIN"/>
    <property type="match status" value="1"/>
</dbReference>
<dbReference type="InterPro" id="IPR025645">
    <property type="entry name" value="DUF4349"/>
</dbReference>
<keyword evidence="3" id="KW-0472">Membrane</keyword>
<feature type="chain" id="PRO_5035285747" description="DUF4349 domain-containing protein" evidence="4">
    <location>
        <begin position="33"/>
        <end position="358"/>
    </location>
</feature>
<evidence type="ECO:0000256" key="1">
    <source>
        <dbReference type="SAM" id="Coils"/>
    </source>
</evidence>
<evidence type="ECO:0000313" key="6">
    <source>
        <dbReference type="EMBL" id="GHO96163.1"/>
    </source>
</evidence>
<keyword evidence="3" id="KW-0812">Transmembrane</keyword>
<evidence type="ECO:0000259" key="5">
    <source>
        <dbReference type="Pfam" id="PF14257"/>
    </source>
</evidence>
<protein>
    <recommendedName>
        <fullName evidence="5">DUF4349 domain-containing protein</fullName>
    </recommendedName>
</protein>
<dbReference type="RefSeq" id="WP_220206806.1">
    <property type="nucleotide sequence ID" value="NZ_BNJK01000001.1"/>
</dbReference>
<keyword evidence="3" id="KW-1133">Transmembrane helix</keyword>
<comment type="caution">
    <text evidence="6">The sequence shown here is derived from an EMBL/GenBank/DDBJ whole genome shotgun (WGS) entry which is preliminary data.</text>
</comment>
<dbReference type="SUPFAM" id="SSF56954">
    <property type="entry name" value="Outer membrane efflux proteins (OEP)"/>
    <property type="match status" value="1"/>
</dbReference>
<evidence type="ECO:0000256" key="4">
    <source>
        <dbReference type="SAM" id="SignalP"/>
    </source>
</evidence>
<evidence type="ECO:0000313" key="7">
    <source>
        <dbReference type="Proteomes" id="UP000597444"/>
    </source>
</evidence>
<keyword evidence="1" id="KW-0175">Coiled coil</keyword>
<feature type="coiled-coil region" evidence="1">
    <location>
        <begin position="177"/>
        <end position="234"/>
    </location>
</feature>
<dbReference type="EMBL" id="BNJK01000001">
    <property type="protein sequence ID" value="GHO96163.1"/>
    <property type="molecule type" value="Genomic_DNA"/>
</dbReference>
<sequence>MQHIQKLFKRRMFWLVSSILLLVLLAACGAGAAGGNSSATSAVGRADNGSAQMASAPQSSSNSAYTKAKAANQQEKSANLVGPQYLIKSLKVSMQVTDTRKVADDLQNWITLTDTHATSAGMDYQQIGSNLYNVTMTFSVQASIYPKIQQYLGTYPAQHGGQLLGMTETVQDVTSTYVDTQSRLKNLRVEQARLQELMSQAKNLTDLLTVEQRLSDVEGQIESTQAQLNTLTNQVMFYPITISLQSVYTPPTPPPPPGWSAGQVFKDALSASLAFGQGLASFLIWLLAFSVYIIPVVVIIWLVRRFRLQARFAARPKMPPFASFVPTTPPVSRQQDADSPTIPDANPEKSEAASNAHH</sequence>
<keyword evidence="7" id="KW-1185">Reference proteome</keyword>
<name>A0A8J3IPG4_9CHLR</name>
<dbReference type="Pfam" id="PF14257">
    <property type="entry name" value="DUF4349"/>
    <property type="match status" value="1"/>
</dbReference>
<dbReference type="AlphaFoldDB" id="A0A8J3IPG4"/>
<gene>
    <name evidence="6" type="ORF">KSF_062110</name>
</gene>